<dbReference type="Proteomes" id="UP001204376">
    <property type="component" value="Unassembled WGS sequence"/>
</dbReference>
<keyword evidence="8" id="KW-1185">Reference proteome</keyword>
<accession>A0ABT1T8J2</accession>
<dbReference type="Gene3D" id="2.70.98.70">
    <property type="match status" value="1"/>
</dbReference>
<dbReference type="Pfam" id="PF07940">
    <property type="entry name" value="Hepar_II_III_C"/>
    <property type="match status" value="1"/>
</dbReference>
<evidence type="ECO:0000256" key="4">
    <source>
        <dbReference type="ARBA" id="ARBA00023239"/>
    </source>
</evidence>
<dbReference type="Pfam" id="PF16889">
    <property type="entry name" value="Hepar_II_III_N"/>
    <property type="match status" value="1"/>
</dbReference>
<comment type="caution">
    <text evidence="7">The sequence shown here is derived from an EMBL/GenBank/DDBJ whole genome shotgun (WGS) entry which is preliminary data.</text>
</comment>
<dbReference type="EMBL" id="JANHOH010000010">
    <property type="protein sequence ID" value="MCQ6960945.1"/>
    <property type="molecule type" value="Genomic_DNA"/>
</dbReference>
<name>A0ABT1T8J2_9SPHI</name>
<dbReference type="InterPro" id="IPR008929">
    <property type="entry name" value="Chondroitin_lyas"/>
</dbReference>
<dbReference type="RefSeq" id="WP_256541115.1">
    <property type="nucleotide sequence ID" value="NZ_JANHOH010000010.1"/>
</dbReference>
<evidence type="ECO:0000256" key="3">
    <source>
        <dbReference type="ARBA" id="ARBA00022764"/>
    </source>
</evidence>
<comment type="subcellular location">
    <subcellularLocation>
        <location evidence="1">Periplasm</location>
    </subcellularLocation>
</comment>
<sequence>MIRKILLVAQTVRYLKLKQIIYQLYNRLRPQRNLDWYIGKIKKQPEYNSLLFNLQVDIQEDIITPGNSFTFLNIKHTFDAEIDWGYQAYGKLWNYNLQYFNFLNQVNITVERKQQLINDITNSLKNGKLKLEPYPVALRVLNEIRFFSLQKQAEPQSIKSLYGQLSYLSSNFEYHLLGNHLLENAFALLMGGVFFNEQKWIDNAMQVLKAELDEQILNDGGHFELSPMYHQIILFRVLELVDWYGKIENKDDAFLAFITNKAGNMLGWIQNVSFNNGDIGHFNDSATGIAFTTNQLLSFAKELNIIPNRQLQLKESGYRKYTANNYECVIDFAEIGPAYQSGHGHADALSFILNYNNLPVFVEAGTSTYEANQIRYYERSTAAHNTVVIADSNQSQVWGAFRVAERAHTRIISETANAIEAKHDGYLKRYGCIHKRSFVLNANSVSIVDHVRAKTKDVNRVAYFHFHPDINILRTDSAFNIKGIGTVSFKGSLAITTEAFTFADGFNKTRSSIAIKVSFTDTLETLINFDN</sequence>
<dbReference type="InterPro" id="IPR031680">
    <property type="entry name" value="Hepar_II_III_N"/>
</dbReference>
<evidence type="ECO:0000256" key="2">
    <source>
        <dbReference type="ARBA" id="ARBA00022729"/>
    </source>
</evidence>
<dbReference type="PANTHER" id="PTHR39210">
    <property type="entry name" value="HEPARIN-SULFATE LYASE"/>
    <property type="match status" value="1"/>
</dbReference>
<protein>
    <submittedName>
        <fullName evidence="7">Heparinase II/III family protein</fullName>
    </submittedName>
</protein>
<keyword evidence="3" id="KW-0574">Periplasm</keyword>
<evidence type="ECO:0000313" key="7">
    <source>
        <dbReference type="EMBL" id="MCQ6960945.1"/>
    </source>
</evidence>
<keyword evidence="2" id="KW-0732">Signal</keyword>
<evidence type="ECO:0000259" key="6">
    <source>
        <dbReference type="Pfam" id="PF16889"/>
    </source>
</evidence>
<dbReference type="SUPFAM" id="SSF48230">
    <property type="entry name" value="Chondroitin AC/alginate lyase"/>
    <property type="match status" value="1"/>
</dbReference>
<dbReference type="InterPro" id="IPR012480">
    <property type="entry name" value="Hepar_II_III_C"/>
</dbReference>
<evidence type="ECO:0000256" key="1">
    <source>
        <dbReference type="ARBA" id="ARBA00004418"/>
    </source>
</evidence>
<evidence type="ECO:0000313" key="8">
    <source>
        <dbReference type="Proteomes" id="UP001204376"/>
    </source>
</evidence>
<gene>
    <name evidence="7" type="ORF">NPE20_23395</name>
</gene>
<proteinExistence type="predicted"/>
<dbReference type="PANTHER" id="PTHR39210:SF1">
    <property type="entry name" value="HEPARIN-SULFATE LYASE"/>
    <property type="match status" value="1"/>
</dbReference>
<reference evidence="7 8" key="1">
    <citation type="submission" date="2022-07" db="EMBL/GenBank/DDBJ databases">
        <title>Mucilaginibacter sp. JC4.</title>
        <authorList>
            <person name="Le V."/>
            <person name="Ko S.-R."/>
            <person name="Ahn C.-Y."/>
            <person name="Oh H.-M."/>
        </authorList>
    </citation>
    <scope>NUCLEOTIDE SEQUENCE [LARGE SCALE GENOMIC DNA]</scope>
    <source>
        <strain evidence="7 8">JC4</strain>
    </source>
</reference>
<dbReference type="Gene3D" id="1.50.10.100">
    <property type="entry name" value="Chondroitin AC/alginate lyase"/>
    <property type="match status" value="1"/>
</dbReference>
<feature type="domain" description="Heparin-sulfate lyase N-terminal" evidence="6">
    <location>
        <begin position="159"/>
        <end position="295"/>
    </location>
</feature>
<evidence type="ECO:0000259" key="5">
    <source>
        <dbReference type="Pfam" id="PF07940"/>
    </source>
</evidence>
<feature type="domain" description="Heparinase II/III-like C-terminal" evidence="5">
    <location>
        <begin position="312"/>
        <end position="520"/>
    </location>
</feature>
<keyword evidence="4" id="KW-0456">Lyase</keyword>
<organism evidence="7 8">
    <name type="scientific">Mucilaginibacter aquariorum</name>
    <dbReference type="NCBI Taxonomy" id="2967225"/>
    <lineage>
        <taxon>Bacteria</taxon>
        <taxon>Pseudomonadati</taxon>
        <taxon>Bacteroidota</taxon>
        <taxon>Sphingobacteriia</taxon>
        <taxon>Sphingobacteriales</taxon>
        <taxon>Sphingobacteriaceae</taxon>
        <taxon>Mucilaginibacter</taxon>
    </lineage>
</organism>